<evidence type="ECO:0000313" key="1">
    <source>
        <dbReference type="EMBL" id="EFZ09578.1"/>
    </source>
</evidence>
<proteinExistence type="predicted"/>
<reference evidence="1" key="1">
    <citation type="journal article" date="2011" name="Proc. Natl. Acad. Sci. U.S.A.">
        <title>The genome of the fire ant Solenopsis invicta.</title>
        <authorList>
            <person name="Wurm Y."/>
            <person name="Wang J."/>
            <person name="Riba-Grognuz O."/>
            <person name="Corona M."/>
            <person name="Nygaard S."/>
            <person name="Hunt B.G."/>
            <person name="Ingram K.K."/>
            <person name="Falquet L."/>
            <person name="Nipitwattanaphon M."/>
            <person name="Gotzek D."/>
            <person name="Dijkstra M.B."/>
            <person name="Oettler J."/>
            <person name="Comtesse F."/>
            <person name="Shih C.J."/>
            <person name="Wu W.J."/>
            <person name="Yang C.C."/>
            <person name="Thomas J."/>
            <person name="Beaudoing E."/>
            <person name="Pradervand S."/>
            <person name="Flegel V."/>
            <person name="Cook E.D."/>
            <person name="Fabbretti R."/>
            <person name="Stockinger H."/>
            <person name="Long L."/>
            <person name="Farmerie W.G."/>
            <person name="Oakey J."/>
            <person name="Boomsma J.J."/>
            <person name="Pamilo P."/>
            <person name="Yi S.V."/>
            <person name="Heinze J."/>
            <person name="Goodisman M.A."/>
            <person name="Farinelli L."/>
            <person name="Harshman K."/>
            <person name="Hulo N."/>
            <person name="Cerutti L."/>
            <person name="Xenarios I."/>
            <person name="Shoemaker D."/>
            <person name="Keller L."/>
        </authorList>
    </citation>
    <scope>NUCLEOTIDE SEQUENCE [LARGE SCALE GENOMIC DNA]</scope>
</reference>
<feature type="non-terminal residue" evidence="1">
    <location>
        <position position="80"/>
    </location>
</feature>
<dbReference type="HOGENOM" id="CLU_2592795_0_0_1"/>
<dbReference type="EMBL" id="GL771744">
    <property type="protein sequence ID" value="EFZ09578.1"/>
    <property type="molecule type" value="Genomic_DNA"/>
</dbReference>
<accession>E9JC74</accession>
<dbReference type="AlphaFoldDB" id="E9JC74"/>
<gene>
    <name evidence="1" type="ORF">SINV_09407</name>
</gene>
<organism>
    <name type="scientific">Solenopsis invicta</name>
    <name type="common">Red imported fire ant</name>
    <name type="synonym">Solenopsis wagneri</name>
    <dbReference type="NCBI Taxonomy" id="13686"/>
    <lineage>
        <taxon>Eukaryota</taxon>
        <taxon>Metazoa</taxon>
        <taxon>Ecdysozoa</taxon>
        <taxon>Arthropoda</taxon>
        <taxon>Hexapoda</taxon>
        <taxon>Insecta</taxon>
        <taxon>Pterygota</taxon>
        <taxon>Neoptera</taxon>
        <taxon>Endopterygota</taxon>
        <taxon>Hymenoptera</taxon>
        <taxon>Apocrita</taxon>
        <taxon>Aculeata</taxon>
        <taxon>Formicoidea</taxon>
        <taxon>Formicidae</taxon>
        <taxon>Myrmicinae</taxon>
        <taxon>Solenopsis</taxon>
    </lineage>
</organism>
<sequence>MLFMFELEHCVEHVYYTLHQSIATATEKFKYFVTFLHQNFAMNKPDATELLRKSYDKSSQIECELIAYAIDTIIYDALTT</sequence>
<name>E9JC74_SOLIN</name>
<protein>
    <submittedName>
        <fullName evidence="1">Uncharacterized protein</fullName>
    </submittedName>
</protein>